<keyword evidence="3" id="KW-1185">Reference proteome</keyword>
<evidence type="ECO:0000313" key="3">
    <source>
        <dbReference type="Proteomes" id="UP000059680"/>
    </source>
</evidence>
<evidence type="ECO:0000313" key="2">
    <source>
        <dbReference type="EMBL" id="BAS85327.1"/>
    </source>
</evidence>
<protein>
    <submittedName>
        <fullName evidence="2">Os03g0623066 protein</fullName>
    </submittedName>
</protein>
<evidence type="ECO:0000256" key="1">
    <source>
        <dbReference type="SAM" id="MobiDB-lite"/>
    </source>
</evidence>
<dbReference type="EMBL" id="AP014959">
    <property type="protein sequence ID" value="BAS85327.1"/>
    <property type="molecule type" value="Genomic_DNA"/>
</dbReference>
<reference evidence="2 3" key="2">
    <citation type="journal article" date="2013" name="Plant Cell Physiol.">
        <title>Rice Annotation Project Database (RAP-DB): an integrative and interactive database for rice genomics.</title>
        <authorList>
            <person name="Sakai H."/>
            <person name="Lee S.S."/>
            <person name="Tanaka T."/>
            <person name="Numa H."/>
            <person name="Kim J."/>
            <person name="Kawahara Y."/>
            <person name="Wakimoto H."/>
            <person name="Yang C.C."/>
            <person name="Iwamoto M."/>
            <person name="Abe T."/>
            <person name="Yamada Y."/>
            <person name="Muto A."/>
            <person name="Inokuchi H."/>
            <person name="Ikemura T."/>
            <person name="Matsumoto T."/>
            <person name="Sasaki T."/>
            <person name="Itoh T."/>
        </authorList>
    </citation>
    <scope>NUCLEOTIDE SEQUENCE [LARGE SCALE GENOMIC DNA]</scope>
    <source>
        <strain evidence="3">cv. Nipponbare</strain>
    </source>
</reference>
<reference evidence="2 3" key="3">
    <citation type="journal article" date="2013" name="Rice">
        <title>Improvement of the Oryza sativa Nipponbare reference genome using next generation sequence and optical map data.</title>
        <authorList>
            <person name="Kawahara Y."/>
            <person name="de la Bastide M."/>
            <person name="Hamilton J.P."/>
            <person name="Kanamori H."/>
            <person name="McCombie W.R."/>
            <person name="Ouyang S."/>
            <person name="Schwartz D.C."/>
            <person name="Tanaka T."/>
            <person name="Wu J."/>
            <person name="Zhou S."/>
            <person name="Childs K.L."/>
            <person name="Davidson R.M."/>
            <person name="Lin H."/>
            <person name="Quesada-Ocampo L."/>
            <person name="Vaillancourt B."/>
            <person name="Sakai H."/>
            <person name="Lee S.S."/>
            <person name="Kim J."/>
            <person name="Numa H."/>
            <person name="Itoh T."/>
            <person name="Buell C.R."/>
            <person name="Matsumoto T."/>
        </authorList>
    </citation>
    <scope>NUCLEOTIDE SEQUENCE [LARGE SCALE GENOMIC DNA]</scope>
    <source>
        <strain evidence="3">cv. Nipponbare</strain>
    </source>
</reference>
<feature type="region of interest" description="Disordered" evidence="1">
    <location>
        <begin position="64"/>
        <end position="85"/>
    </location>
</feature>
<dbReference type="InParanoid" id="A0A0P0W179"/>
<reference evidence="3" key="1">
    <citation type="journal article" date="2005" name="Nature">
        <title>The map-based sequence of the rice genome.</title>
        <authorList>
            <consortium name="International rice genome sequencing project (IRGSP)"/>
            <person name="Matsumoto T."/>
            <person name="Wu J."/>
            <person name="Kanamori H."/>
            <person name="Katayose Y."/>
            <person name="Fujisawa M."/>
            <person name="Namiki N."/>
            <person name="Mizuno H."/>
            <person name="Yamamoto K."/>
            <person name="Antonio B.A."/>
            <person name="Baba T."/>
            <person name="Sakata K."/>
            <person name="Nagamura Y."/>
            <person name="Aoki H."/>
            <person name="Arikawa K."/>
            <person name="Arita K."/>
            <person name="Bito T."/>
            <person name="Chiden Y."/>
            <person name="Fujitsuka N."/>
            <person name="Fukunaka R."/>
            <person name="Hamada M."/>
            <person name="Harada C."/>
            <person name="Hayashi A."/>
            <person name="Hijishita S."/>
            <person name="Honda M."/>
            <person name="Hosokawa S."/>
            <person name="Ichikawa Y."/>
            <person name="Idonuma A."/>
            <person name="Iijima M."/>
            <person name="Ikeda M."/>
            <person name="Ikeno M."/>
            <person name="Ito K."/>
            <person name="Ito S."/>
            <person name="Ito T."/>
            <person name="Ito Y."/>
            <person name="Ito Y."/>
            <person name="Iwabuchi A."/>
            <person name="Kamiya K."/>
            <person name="Karasawa W."/>
            <person name="Kurita K."/>
            <person name="Katagiri S."/>
            <person name="Kikuta A."/>
            <person name="Kobayashi H."/>
            <person name="Kobayashi N."/>
            <person name="Machita K."/>
            <person name="Maehara T."/>
            <person name="Masukawa M."/>
            <person name="Mizubayashi T."/>
            <person name="Mukai Y."/>
            <person name="Nagasaki H."/>
            <person name="Nagata Y."/>
            <person name="Naito S."/>
            <person name="Nakashima M."/>
            <person name="Nakama Y."/>
            <person name="Nakamichi Y."/>
            <person name="Nakamura M."/>
            <person name="Meguro A."/>
            <person name="Negishi M."/>
            <person name="Ohta I."/>
            <person name="Ohta T."/>
            <person name="Okamoto M."/>
            <person name="Ono N."/>
            <person name="Saji S."/>
            <person name="Sakaguchi M."/>
            <person name="Sakai K."/>
            <person name="Shibata M."/>
            <person name="Shimokawa T."/>
            <person name="Song J."/>
            <person name="Takazaki Y."/>
            <person name="Terasawa K."/>
            <person name="Tsugane M."/>
            <person name="Tsuji K."/>
            <person name="Ueda S."/>
            <person name="Waki K."/>
            <person name="Yamagata H."/>
            <person name="Yamamoto M."/>
            <person name="Yamamoto S."/>
            <person name="Yamane H."/>
            <person name="Yoshiki S."/>
            <person name="Yoshihara R."/>
            <person name="Yukawa K."/>
            <person name="Zhong H."/>
            <person name="Yano M."/>
            <person name="Yuan Q."/>
            <person name="Ouyang S."/>
            <person name="Liu J."/>
            <person name="Jones K.M."/>
            <person name="Gansberger K."/>
            <person name="Moffat K."/>
            <person name="Hill J."/>
            <person name="Bera J."/>
            <person name="Fadrosh D."/>
            <person name="Jin S."/>
            <person name="Johri S."/>
            <person name="Kim M."/>
            <person name="Overton L."/>
            <person name="Reardon M."/>
            <person name="Tsitrin T."/>
            <person name="Vuong H."/>
            <person name="Weaver B."/>
            <person name="Ciecko A."/>
            <person name="Tallon L."/>
            <person name="Jackson J."/>
            <person name="Pai G."/>
            <person name="Aken S.V."/>
            <person name="Utterback T."/>
            <person name="Reidmuller S."/>
            <person name="Feldblyum T."/>
            <person name="Hsiao J."/>
            <person name="Zismann V."/>
            <person name="Iobst S."/>
            <person name="de Vazeille A.R."/>
            <person name="Buell C.R."/>
            <person name="Ying K."/>
            <person name="Li Y."/>
            <person name="Lu T."/>
            <person name="Huang Y."/>
            <person name="Zhao Q."/>
            <person name="Feng Q."/>
            <person name="Zhang L."/>
            <person name="Zhu J."/>
            <person name="Weng Q."/>
            <person name="Mu J."/>
            <person name="Lu Y."/>
            <person name="Fan D."/>
            <person name="Liu Y."/>
            <person name="Guan J."/>
            <person name="Zhang Y."/>
            <person name="Yu S."/>
            <person name="Liu X."/>
            <person name="Zhang Y."/>
            <person name="Hong G."/>
            <person name="Han B."/>
            <person name="Choisne N."/>
            <person name="Demange N."/>
            <person name="Orjeda G."/>
            <person name="Samain S."/>
            <person name="Cattolico L."/>
            <person name="Pelletier E."/>
            <person name="Couloux A."/>
            <person name="Segurens B."/>
            <person name="Wincker P."/>
            <person name="D'Hont A."/>
            <person name="Scarpelli C."/>
            <person name="Weissenbach J."/>
            <person name="Salanoubat M."/>
            <person name="Quetier F."/>
            <person name="Yu Y."/>
            <person name="Kim H.R."/>
            <person name="Rambo T."/>
            <person name="Currie J."/>
            <person name="Collura K."/>
            <person name="Luo M."/>
            <person name="Yang T."/>
            <person name="Ammiraju J.S.S."/>
            <person name="Engler F."/>
            <person name="Soderlund C."/>
            <person name="Wing R.A."/>
            <person name="Palmer L.E."/>
            <person name="de la Bastide M."/>
            <person name="Spiegel L."/>
            <person name="Nascimento L."/>
            <person name="Zutavern T."/>
            <person name="O'Shaughnessy A."/>
            <person name="Dike S."/>
            <person name="Dedhia N."/>
            <person name="Preston R."/>
            <person name="Balija V."/>
            <person name="McCombie W.R."/>
            <person name="Chow T."/>
            <person name="Chen H."/>
            <person name="Chung M."/>
            <person name="Chen C."/>
            <person name="Shaw J."/>
            <person name="Wu H."/>
            <person name="Hsiao K."/>
            <person name="Chao Y."/>
            <person name="Chu M."/>
            <person name="Cheng C."/>
            <person name="Hour A."/>
            <person name="Lee P."/>
            <person name="Lin S."/>
            <person name="Lin Y."/>
            <person name="Liou J."/>
            <person name="Liu S."/>
            <person name="Hsing Y."/>
            <person name="Raghuvanshi S."/>
            <person name="Mohanty A."/>
            <person name="Bharti A.K."/>
            <person name="Gaur A."/>
            <person name="Gupta V."/>
            <person name="Kumar D."/>
            <person name="Ravi V."/>
            <person name="Vij S."/>
            <person name="Kapur A."/>
            <person name="Khurana P."/>
            <person name="Khurana P."/>
            <person name="Khurana J.P."/>
            <person name="Tyagi A.K."/>
            <person name="Gaikwad K."/>
            <person name="Singh A."/>
            <person name="Dalal V."/>
            <person name="Srivastava S."/>
            <person name="Dixit A."/>
            <person name="Pal A.K."/>
            <person name="Ghazi I.A."/>
            <person name="Yadav M."/>
            <person name="Pandit A."/>
            <person name="Bhargava A."/>
            <person name="Sureshbabu K."/>
            <person name="Batra K."/>
            <person name="Sharma T.R."/>
            <person name="Mohapatra T."/>
            <person name="Singh N.K."/>
            <person name="Messing J."/>
            <person name="Nelson A.B."/>
            <person name="Fuks G."/>
            <person name="Kavchok S."/>
            <person name="Keizer G."/>
            <person name="Linton E."/>
            <person name="Llaca V."/>
            <person name="Song R."/>
            <person name="Tanyolac B."/>
            <person name="Young S."/>
            <person name="Ho-Il K."/>
            <person name="Hahn J.H."/>
            <person name="Sangsakoo G."/>
            <person name="Vanavichit A."/>
            <person name="de Mattos Luiz.A.T."/>
            <person name="Zimmer P.D."/>
            <person name="Malone G."/>
            <person name="Dellagostin O."/>
            <person name="de Oliveira A.C."/>
            <person name="Bevan M."/>
            <person name="Bancroft I."/>
            <person name="Minx P."/>
            <person name="Cordum H."/>
            <person name="Wilson R."/>
            <person name="Cheng Z."/>
            <person name="Jin W."/>
            <person name="Jiang J."/>
            <person name="Leong S.A."/>
            <person name="Iwama H."/>
            <person name="Gojobori T."/>
            <person name="Itoh T."/>
            <person name="Niimura Y."/>
            <person name="Fujii Y."/>
            <person name="Habara T."/>
            <person name="Sakai H."/>
            <person name="Sato Y."/>
            <person name="Wilson G."/>
            <person name="Kumar K."/>
            <person name="McCouch S."/>
            <person name="Juretic N."/>
            <person name="Hoen D."/>
            <person name="Wright S."/>
            <person name="Bruskiewich R."/>
            <person name="Bureau T."/>
            <person name="Miyao A."/>
            <person name="Hirochika H."/>
            <person name="Nishikawa T."/>
            <person name="Kadowaki K."/>
            <person name="Sugiura M."/>
            <person name="Burr B."/>
            <person name="Sasaki T."/>
        </authorList>
    </citation>
    <scope>NUCLEOTIDE SEQUENCE [LARGE SCALE GENOMIC DNA]</scope>
    <source>
        <strain evidence="3">cv. Nipponbare</strain>
    </source>
</reference>
<dbReference type="AlphaFoldDB" id="A0A0P0W179"/>
<dbReference type="Proteomes" id="UP000059680">
    <property type="component" value="Chromosome 3"/>
</dbReference>
<organism evidence="2 3">
    <name type="scientific">Oryza sativa subsp. japonica</name>
    <name type="common">Rice</name>
    <dbReference type="NCBI Taxonomy" id="39947"/>
    <lineage>
        <taxon>Eukaryota</taxon>
        <taxon>Viridiplantae</taxon>
        <taxon>Streptophyta</taxon>
        <taxon>Embryophyta</taxon>
        <taxon>Tracheophyta</taxon>
        <taxon>Spermatophyta</taxon>
        <taxon>Magnoliopsida</taxon>
        <taxon>Liliopsida</taxon>
        <taxon>Poales</taxon>
        <taxon>Poaceae</taxon>
        <taxon>BOP clade</taxon>
        <taxon>Oryzoideae</taxon>
        <taxon>Oryzeae</taxon>
        <taxon>Oryzinae</taxon>
        <taxon>Oryza</taxon>
        <taxon>Oryza sativa</taxon>
    </lineage>
</organism>
<dbReference type="PaxDb" id="39947-A0A0P0W179"/>
<accession>A0A0P0W179</accession>
<name>A0A0P0W179_ORYSJ</name>
<proteinExistence type="predicted"/>
<sequence length="85" mass="9126">MVENCWFGDDRHGCVHGGAINKVGVAETMGFARVKRRLRGTGDGGTRGGCDYMASSVHMHLDESAHAWPSSEPLPVVGGELERDT</sequence>
<gene>
    <name evidence="2" type="ordered locus">Os03g0623066</name>
    <name evidence="2" type="ORF">OSNPB_030623066</name>
</gene>